<keyword evidence="4 8" id="KW-0521">NADP</keyword>
<keyword evidence="5 8" id="KW-0560">Oxidoreductase</keyword>
<dbReference type="Pfam" id="PF01488">
    <property type="entry name" value="Shikimate_DH"/>
    <property type="match status" value="1"/>
</dbReference>
<evidence type="ECO:0000313" key="13">
    <source>
        <dbReference type="Proteomes" id="UP000250163"/>
    </source>
</evidence>
<dbReference type="KEGG" id="mya:MORIYA_2860"/>
<keyword evidence="6 8" id="KW-0057">Aromatic amino acid biosynthesis</keyword>
<evidence type="ECO:0000256" key="2">
    <source>
        <dbReference type="ARBA" id="ARBA00012962"/>
    </source>
</evidence>
<dbReference type="OrthoDB" id="9776868at2"/>
<dbReference type="CDD" id="cd01065">
    <property type="entry name" value="NAD_bind_Shikimate_DH"/>
    <property type="match status" value="1"/>
</dbReference>
<feature type="binding site" evidence="8">
    <location>
        <position position="86"/>
    </location>
    <ligand>
        <name>shikimate</name>
        <dbReference type="ChEBI" id="CHEBI:36208"/>
    </ligand>
</feature>
<comment type="function">
    <text evidence="8">Involved in the biosynthesis of the chorismate, which leads to the biosynthesis of aromatic amino acids. Catalyzes the reversible NADPH linked reduction of 3-dehydroshikimate (DHSA) to yield shikimate (SA).</text>
</comment>
<feature type="binding site" evidence="8">
    <location>
        <begin position="14"/>
        <end position="16"/>
    </location>
    <ligand>
        <name>shikimate</name>
        <dbReference type="ChEBI" id="CHEBI:36208"/>
    </ligand>
</feature>
<dbReference type="Pfam" id="PF18317">
    <property type="entry name" value="SDH_C"/>
    <property type="match status" value="1"/>
</dbReference>
<dbReference type="Gene3D" id="3.40.50.720">
    <property type="entry name" value="NAD(P)-binding Rossmann-like Domain"/>
    <property type="match status" value="1"/>
</dbReference>
<dbReference type="GO" id="GO:0019632">
    <property type="term" value="P:shikimate metabolic process"/>
    <property type="evidence" value="ECO:0007669"/>
    <property type="project" value="InterPro"/>
</dbReference>
<evidence type="ECO:0000256" key="7">
    <source>
        <dbReference type="ARBA" id="ARBA00049442"/>
    </source>
</evidence>
<keyword evidence="13" id="KW-1185">Reference proteome</keyword>
<dbReference type="InterPro" id="IPR022893">
    <property type="entry name" value="Shikimate_DH_fam"/>
</dbReference>
<comment type="caution">
    <text evidence="8">Lacks conserved residue(s) required for the propagation of feature annotation.</text>
</comment>
<evidence type="ECO:0000313" key="12">
    <source>
        <dbReference type="EMBL" id="SQD79323.1"/>
    </source>
</evidence>
<evidence type="ECO:0000259" key="10">
    <source>
        <dbReference type="Pfam" id="PF08501"/>
    </source>
</evidence>
<dbReference type="SUPFAM" id="SSF51735">
    <property type="entry name" value="NAD(P)-binding Rossmann-fold domains"/>
    <property type="match status" value="1"/>
</dbReference>
<evidence type="ECO:0000256" key="4">
    <source>
        <dbReference type="ARBA" id="ARBA00022857"/>
    </source>
</evidence>
<dbReference type="HAMAP" id="MF_00222">
    <property type="entry name" value="Shikimate_DH_AroE"/>
    <property type="match status" value="1"/>
</dbReference>
<feature type="binding site" evidence="8">
    <location>
        <begin position="125"/>
        <end position="129"/>
    </location>
    <ligand>
        <name>NADP(+)</name>
        <dbReference type="ChEBI" id="CHEBI:58349"/>
    </ligand>
</feature>
<feature type="domain" description="SDH C-terminal" evidence="11">
    <location>
        <begin position="236"/>
        <end position="266"/>
    </location>
</feature>
<dbReference type="FunFam" id="3.40.50.10860:FF:000006">
    <property type="entry name" value="Shikimate dehydrogenase (NADP(+))"/>
    <property type="match status" value="1"/>
</dbReference>
<dbReference type="GO" id="GO:0009423">
    <property type="term" value="P:chorismate biosynthetic process"/>
    <property type="evidence" value="ECO:0007669"/>
    <property type="project" value="UniProtKB-UniRule"/>
</dbReference>
<dbReference type="Proteomes" id="UP000250163">
    <property type="component" value="Chromosome MORIYA"/>
</dbReference>
<dbReference type="RefSeq" id="WP_112715946.1">
    <property type="nucleotide sequence ID" value="NZ_LS483250.1"/>
</dbReference>
<feature type="domain" description="Quinate/shikimate 5-dehydrogenase/glutamyl-tRNA reductase" evidence="9">
    <location>
        <begin position="115"/>
        <end position="190"/>
    </location>
</feature>
<protein>
    <recommendedName>
        <fullName evidence="2 8">Shikimate dehydrogenase (NADP(+))</fullName>
        <shortName evidence="8">SDH</shortName>
        <ecNumber evidence="2 8">1.1.1.25</ecNumber>
    </recommendedName>
</protein>
<feature type="active site" description="Proton acceptor" evidence="8">
    <location>
        <position position="65"/>
    </location>
</feature>
<feature type="binding site" evidence="8">
    <location>
        <position position="236"/>
    </location>
    <ligand>
        <name>NADP(+)</name>
        <dbReference type="ChEBI" id="CHEBI:58349"/>
    </ligand>
</feature>
<dbReference type="NCBIfam" id="NF001310">
    <property type="entry name" value="PRK00258.1-2"/>
    <property type="match status" value="1"/>
</dbReference>
<dbReference type="InterPro" id="IPR013708">
    <property type="entry name" value="Shikimate_DH-bd_N"/>
</dbReference>
<proteinExistence type="inferred from homology"/>
<dbReference type="NCBIfam" id="TIGR00507">
    <property type="entry name" value="aroE"/>
    <property type="match status" value="1"/>
</dbReference>
<reference evidence="13" key="1">
    <citation type="submission" date="2018-05" db="EMBL/GenBank/DDBJ databases">
        <authorList>
            <person name="Cea G.-C."/>
            <person name="William W."/>
        </authorList>
    </citation>
    <scope>NUCLEOTIDE SEQUENCE [LARGE SCALE GENOMIC DNA]</scope>
    <source>
        <strain evidence="13">DB21MT 5</strain>
    </source>
</reference>
<gene>
    <name evidence="8 12" type="primary">aroE</name>
    <name evidence="12" type="ORF">MORIYA_2860</name>
</gene>
<keyword evidence="3 8" id="KW-0028">Amino-acid biosynthesis</keyword>
<organism evidence="12 13">
    <name type="scientific">Moritella yayanosii</name>
    <dbReference type="NCBI Taxonomy" id="69539"/>
    <lineage>
        <taxon>Bacteria</taxon>
        <taxon>Pseudomonadati</taxon>
        <taxon>Pseudomonadota</taxon>
        <taxon>Gammaproteobacteria</taxon>
        <taxon>Alteromonadales</taxon>
        <taxon>Moritellaceae</taxon>
        <taxon>Moritella</taxon>
    </lineage>
</organism>
<dbReference type="GO" id="GO:0005829">
    <property type="term" value="C:cytosol"/>
    <property type="evidence" value="ECO:0007669"/>
    <property type="project" value="TreeGrafter"/>
</dbReference>
<dbReference type="GO" id="GO:0004764">
    <property type="term" value="F:shikimate 3-dehydrogenase (NADP+) activity"/>
    <property type="evidence" value="ECO:0007669"/>
    <property type="project" value="UniProtKB-UniRule"/>
</dbReference>
<evidence type="ECO:0000259" key="11">
    <source>
        <dbReference type="Pfam" id="PF18317"/>
    </source>
</evidence>
<feature type="binding site" evidence="8">
    <location>
        <position position="214"/>
    </location>
    <ligand>
        <name>shikimate</name>
        <dbReference type="ChEBI" id="CHEBI:36208"/>
    </ligand>
</feature>
<evidence type="ECO:0000256" key="5">
    <source>
        <dbReference type="ARBA" id="ARBA00023002"/>
    </source>
</evidence>
<dbReference type="InterPro" id="IPR006151">
    <property type="entry name" value="Shikm_DH/Glu-tRNA_Rdtase"/>
</dbReference>
<evidence type="ECO:0000256" key="6">
    <source>
        <dbReference type="ARBA" id="ARBA00023141"/>
    </source>
</evidence>
<evidence type="ECO:0000259" key="9">
    <source>
        <dbReference type="Pfam" id="PF01488"/>
    </source>
</evidence>
<feature type="binding site" evidence="8">
    <location>
        <position position="61"/>
    </location>
    <ligand>
        <name>shikimate</name>
        <dbReference type="ChEBI" id="CHEBI:36208"/>
    </ligand>
</feature>
<dbReference type="InterPro" id="IPR046346">
    <property type="entry name" value="Aminoacid_DH-like_N_sf"/>
</dbReference>
<dbReference type="Gene3D" id="3.40.50.10860">
    <property type="entry name" value="Leucine Dehydrogenase, chain A, domain 1"/>
    <property type="match status" value="1"/>
</dbReference>
<evidence type="ECO:0000256" key="1">
    <source>
        <dbReference type="ARBA" id="ARBA00004871"/>
    </source>
</evidence>
<dbReference type="SUPFAM" id="SSF53223">
    <property type="entry name" value="Aminoacid dehydrogenase-like, N-terminal domain"/>
    <property type="match status" value="1"/>
</dbReference>
<feature type="binding site" evidence="8">
    <location>
        <position position="102"/>
    </location>
    <ligand>
        <name>shikimate</name>
        <dbReference type="ChEBI" id="CHEBI:36208"/>
    </ligand>
</feature>
<dbReference type="EMBL" id="LS483250">
    <property type="protein sequence ID" value="SQD79323.1"/>
    <property type="molecule type" value="Genomic_DNA"/>
</dbReference>
<comment type="subunit">
    <text evidence="8">Homodimer.</text>
</comment>
<dbReference type="EC" id="1.1.1.25" evidence="2 8"/>
<evidence type="ECO:0000256" key="8">
    <source>
        <dbReference type="HAMAP-Rule" id="MF_00222"/>
    </source>
</evidence>
<accession>A0A330LRF0</accession>
<feature type="binding site" evidence="8">
    <location>
        <begin position="149"/>
        <end position="154"/>
    </location>
    <ligand>
        <name>NADP(+)</name>
        <dbReference type="ChEBI" id="CHEBI:58349"/>
    </ligand>
</feature>
<comment type="similarity">
    <text evidence="8">Belongs to the shikimate dehydrogenase family.</text>
</comment>
<evidence type="ECO:0000256" key="3">
    <source>
        <dbReference type="ARBA" id="ARBA00022605"/>
    </source>
</evidence>
<dbReference type="FunFam" id="3.40.50.720:FF:000104">
    <property type="entry name" value="Shikimate dehydrogenase (NADP(+))"/>
    <property type="match status" value="1"/>
</dbReference>
<dbReference type="PANTHER" id="PTHR21089">
    <property type="entry name" value="SHIKIMATE DEHYDROGENASE"/>
    <property type="match status" value="1"/>
</dbReference>
<dbReference type="InterPro" id="IPR041121">
    <property type="entry name" value="SDH_C"/>
</dbReference>
<dbReference type="Pfam" id="PF08501">
    <property type="entry name" value="Shikimate_dh_N"/>
    <property type="match status" value="1"/>
</dbReference>
<feature type="binding site" evidence="8">
    <location>
        <position position="212"/>
    </location>
    <ligand>
        <name>NADP(+)</name>
        <dbReference type="ChEBI" id="CHEBI:58349"/>
    </ligand>
</feature>
<dbReference type="InterPro" id="IPR036291">
    <property type="entry name" value="NAD(P)-bd_dom_sf"/>
</dbReference>
<comment type="catalytic activity">
    <reaction evidence="7 8">
        <text>shikimate + NADP(+) = 3-dehydroshikimate + NADPH + H(+)</text>
        <dbReference type="Rhea" id="RHEA:17737"/>
        <dbReference type="ChEBI" id="CHEBI:15378"/>
        <dbReference type="ChEBI" id="CHEBI:16630"/>
        <dbReference type="ChEBI" id="CHEBI:36208"/>
        <dbReference type="ChEBI" id="CHEBI:57783"/>
        <dbReference type="ChEBI" id="CHEBI:58349"/>
        <dbReference type="EC" id="1.1.1.25"/>
    </reaction>
</comment>
<dbReference type="GO" id="GO:0050661">
    <property type="term" value="F:NADP binding"/>
    <property type="evidence" value="ECO:0007669"/>
    <property type="project" value="InterPro"/>
</dbReference>
<dbReference type="InterPro" id="IPR011342">
    <property type="entry name" value="Shikimate_DH"/>
</dbReference>
<dbReference type="AlphaFoldDB" id="A0A330LRF0"/>
<sequence>MDRYAVFGNPINHSKSPMIHGLFAKQTAQDLSYQAIEAPINGFTTAMNEFFAQGGKGCNITVPFKQEAFSFAQQLTPRAQLAGAVNTLVLTADGRVIGDNTDGFGLVYDLLQYTTLTNKRILLLGAGGAARGVIGPLLEQGVQELVIANRTDVKAQQLATLFNDKGDITACGFGALTGDFDLIINSTSASLSGLVPAISTALVNKNTICYDMMYKADATAFNLWAAEQGAELVIDGLGMLVGQAAESFKIWRGVIPSMPPVLEALRKTIK</sequence>
<comment type="pathway">
    <text evidence="1 8">Metabolic intermediate biosynthesis; chorismate biosynthesis; chorismate from D-erythrose 4-phosphate and phosphoenolpyruvate: step 4/7.</text>
</comment>
<dbReference type="GO" id="GO:0009073">
    <property type="term" value="P:aromatic amino acid family biosynthetic process"/>
    <property type="evidence" value="ECO:0007669"/>
    <property type="project" value="UniProtKB-KW"/>
</dbReference>
<feature type="binding site" evidence="8">
    <location>
        <position position="243"/>
    </location>
    <ligand>
        <name>shikimate</name>
        <dbReference type="ChEBI" id="CHEBI:36208"/>
    </ligand>
</feature>
<dbReference type="UniPathway" id="UPA00053">
    <property type="reaction ID" value="UER00087"/>
</dbReference>
<dbReference type="PANTHER" id="PTHR21089:SF1">
    <property type="entry name" value="BIFUNCTIONAL 3-DEHYDROQUINATE DEHYDRATASE_SHIKIMATE DEHYDROGENASE, CHLOROPLASTIC"/>
    <property type="match status" value="1"/>
</dbReference>
<dbReference type="GO" id="GO:0008652">
    <property type="term" value="P:amino acid biosynthetic process"/>
    <property type="evidence" value="ECO:0007669"/>
    <property type="project" value="UniProtKB-KW"/>
</dbReference>
<feature type="domain" description="Shikimate dehydrogenase substrate binding N-terminal" evidence="10">
    <location>
        <begin position="6"/>
        <end position="88"/>
    </location>
</feature>
<name>A0A330LRF0_9GAMM</name>